<dbReference type="Proteomes" id="UP000040841">
    <property type="component" value="Unassembled WGS sequence"/>
</dbReference>
<accession>A0AA36LQE9</accession>
<dbReference type="Pfam" id="PF07022">
    <property type="entry name" value="Phage_CI_repr"/>
    <property type="match status" value="1"/>
</dbReference>
<dbReference type="Gene3D" id="2.10.109.10">
    <property type="entry name" value="Umud Fragment, subunit A"/>
    <property type="match status" value="1"/>
</dbReference>
<name>A0AA36LQE9_YERMO</name>
<evidence type="ECO:0000313" key="4">
    <source>
        <dbReference type="Proteomes" id="UP000040841"/>
    </source>
</evidence>
<dbReference type="RefSeq" id="WP_049679304.1">
    <property type="nucleotide sequence ID" value="NZ_CABMMJ010000017.1"/>
</dbReference>
<dbReference type="AlphaFoldDB" id="A0AA36LQE9"/>
<dbReference type="Pfam" id="PF16452">
    <property type="entry name" value="Phage_CI_C"/>
    <property type="match status" value="1"/>
</dbReference>
<dbReference type="InterPro" id="IPR032499">
    <property type="entry name" value="Phage_CI_C"/>
</dbReference>
<dbReference type="GO" id="GO:0045892">
    <property type="term" value="P:negative regulation of DNA-templated transcription"/>
    <property type="evidence" value="ECO:0007669"/>
    <property type="project" value="InterPro"/>
</dbReference>
<sequence length="196" mass="22151">MAKLTTRQWHFETGGGEVLDRIIEAYGFTSKIDYCNHLNISGSSLSMRYKRNHFPSDLAIRCIAETGVNLEWLATGTGKKFDDGRLDVFKIPKKKLIDGQLFDASYLIFDKDLFLPSQLSMGEPQVILDGETHYIVDCIFSEVYDGKWLVNIEGKISIRDLTRIPIRRVRVSGVGMAFDCGLEDINMLGRVVMTCS</sequence>
<organism evidence="3 4">
    <name type="scientific">Yersinia mollaretii</name>
    <dbReference type="NCBI Taxonomy" id="33060"/>
    <lineage>
        <taxon>Bacteria</taxon>
        <taxon>Pseudomonadati</taxon>
        <taxon>Pseudomonadota</taxon>
        <taxon>Gammaproteobacteria</taxon>
        <taxon>Enterobacterales</taxon>
        <taxon>Yersiniaceae</taxon>
        <taxon>Yersinia</taxon>
    </lineage>
</organism>
<dbReference type="EMBL" id="CQBM01000017">
    <property type="protein sequence ID" value="CNI68301.1"/>
    <property type="molecule type" value="Genomic_DNA"/>
</dbReference>
<dbReference type="InterPro" id="IPR010744">
    <property type="entry name" value="Phage_CI_N"/>
</dbReference>
<evidence type="ECO:0000259" key="2">
    <source>
        <dbReference type="Pfam" id="PF16452"/>
    </source>
</evidence>
<feature type="domain" description="Bacteriophage CI repressor N-terminal" evidence="1">
    <location>
        <begin position="17"/>
        <end position="80"/>
    </location>
</feature>
<feature type="domain" description="Bacteriophage CI repressor C-terminal" evidence="2">
    <location>
        <begin position="90"/>
        <end position="192"/>
    </location>
</feature>
<dbReference type="Gene3D" id="1.10.260.40">
    <property type="entry name" value="lambda repressor-like DNA-binding domains"/>
    <property type="match status" value="1"/>
</dbReference>
<dbReference type="InterPro" id="IPR010982">
    <property type="entry name" value="Lambda_DNA-bd_dom_sf"/>
</dbReference>
<comment type="caution">
    <text evidence="3">The sequence shown here is derived from an EMBL/GenBank/DDBJ whole genome shotgun (WGS) entry which is preliminary data.</text>
</comment>
<evidence type="ECO:0000259" key="1">
    <source>
        <dbReference type="Pfam" id="PF07022"/>
    </source>
</evidence>
<proteinExistence type="predicted"/>
<dbReference type="GO" id="GO:0003677">
    <property type="term" value="F:DNA binding"/>
    <property type="evidence" value="ECO:0007669"/>
    <property type="project" value="InterPro"/>
</dbReference>
<dbReference type="GO" id="GO:0051259">
    <property type="term" value="P:protein complex oligomerization"/>
    <property type="evidence" value="ECO:0007669"/>
    <property type="project" value="InterPro"/>
</dbReference>
<evidence type="ECO:0000313" key="3">
    <source>
        <dbReference type="EMBL" id="CNI68301.1"/>
    </source>
</evidence>
<reference evidence="3 4" key="1">
    <citation type="submission" date="2015-03" db="EMBL/GenBank/DDBJ databases">
        <authorList>
            <consortium name="Pathogen Informatics"/>
            <person name="Murphy D."/>
        </authorList>
    </citation>
    <scope>NUCLEOTIDE SEQUENCE [LARGE SCALE GENOMIC DNA]</scope>
    <source>
        <strain evidence="3 4">FE82747</strain>
    </source>
</reference>
<gene>
    <name evidence="3" type="ORF">ERS008502_03972</name>
</gene>
<protein>
    <submittedName>
        <fullName evidence="3">CI repressor</fullName>
    </submittedName>
</protein>